<proteinExistence type="predicted"/>
<evidence type="ECO:0000313" key="3">
    <source>
        <dbReference type="Proteomes" id="UP000048984"/>
    </source>
</evidence>
<dbReference type="EMBL" id="LJYW01000001">
    <property type="protein sequence ID" value="KPL51157.1"/>
    <property type="molecule type" value="Genomic_DNA"/>
</dbReference>
<reference evidence="2 3" key="2">
    <citation type="submission" date="2015-10" db="EMBL/GenBank/DDBJ databases">
        <title>Draft Genome Sequence of Prosthecomicrobium hirschii ATCC 27832.</title>
        <authorList>
            <person name="Daniel J."/>
            <person name="Givan S.A."/>
            <person name="Brun Y.V."/>
            <person name="Brown P.J."/>
        </authorList>
    </citation>
    <scope>NUCLEOTIDE SEQUENCE [LARGE SCALE GENOMIC DNA]</scope>
    <source>
        <strain evidence="2 3">16</strain>
    </source>
</reference>
<protein>
    <recommendedName>
        <fullName evidence="4">PI3K/PI4K catalytic domain-containing protein</fullName>
    </recommendedName>
</protein>
<feature type="region of interest" description="Disordered" evidence="1">
    <location>
        <begin position="1"/>
        <end position="72"/>
    </location>
</feature>
<sequence>MAISQTSGPTLHQPIIGTTGSKSTGPSSVTGQFGGTGVKVASFKPTVPPKPKTFDRAPQPLPGRNVEPRTPDYRLTRLAERAPGVETSATLKGRAGDPKADKSFGIFGVHKMSTGYKDMLAKMDDVHQFLSDDAHEMSMPPHYRSPIKSYTDSGRLHELENNLDFALASANKYMKGSSHSHKTEIGQVREQIKAEQKLVESLLSQMKKGGTFPPDRSLSEIMDFARLGFTLDNMHDLHGLTPDQARHMVENNLLDRNLTPTQLKTYSDAGFNRGEAILLEKSGIGLEGGLLYRKMDIPIRPDTIVTSFDDTTRTSGMTKLGSGAFNTVYSVDYDTGGGDYSAVFKPLSPPDPTRTTKVEKGWVAARTGIDPYNPQIALRNVATCAVAKKLGFDVVPHTEIGLRGTSMGGGELGIVMSRAPGDPAAKTDPKLFERGDVRREIVKLQLLDHLVGQGDRHGNNYFIAIDKNGQAVVTGIDNDQCLGKDLHDPNGIAQGTSPLDKGFRGRKMPPLVDTDMADMIRGMSDTDLADCLKGLKPEEIRAAKDRLVGLKVHVADLQMKNRIIKPDQWGQDWVGAEFRNENSYVGRDYERALQRTNQII</sequence>
<evidence type="ECO:0008006" key="4">
    <source>
        <dbReference type="Google" id="ProtNLM"/>
    </source>
</evidence>
<keyword evidence="3" id="KW-1185">Reference proteome</keyword>
<evidence type="ECO:0000256" key="1">
    <source>
        <dbReference type="SAM" id="MobiDB-lite"/>
    </source>
</evidence>
<gene>
    <name evidence="2" type="ORF">ABB55_02100</name>
</gene>
<dbReference type="AlphaFoldDB" id="A0A0P6VGL5"/>
<organism evidence="2 3">
    <name type="scientific">Prosthecodimorpha hirschii</name>
    <dbReference type="NCBI Taxonomy" id="665126"/>
    <lineage>
        <taxon>Bacteria</taxon>
        <taxon>Pseudomonadati</taxon>
        <taxon>Pseudomonadota</taxon>
        <taxon>Alphaproteobacteria</taxon>
        <taxon>Hyphomicrobiales</taxon>
        <taxon>Ancalomicrobiaceae</taxon>
        <taxon>Prosthecodimorpha</taxon>
    </lineage>
</organism>
<dbReference type="RefSeq" id="WP_054357320.1">
    <property type="nucleotide sequence ID" value="NZ_LJYW01000001.1"/>
</dbReference>
<reference evidence="2 3" key="1">
    <citation type="submission" date="2015-09" db="EMBL/GenBank/DDBJ databases">
        <authorList>
            <person name="Jackson K.R."/>
            <person name="Lunt B.L."/>
            <person name="Fisher J.N.B."/>
            <person name="Gardner A.V."/>
            <person name="Bailey M.E."/>
            <person name="Deus L.M."/>
            <person name="Earl A.S."/>
            <person name="Gibby P.D."/>
            <person name="Hartmann K.A."/>
            <person name="Liu J.E."/>
            <person name="Manci A.M."/>
            <person name="Nielsen D.A."/>
            <person name="Solomon M.B."/>
            <person name="Breakwell D.P."/>
            <person name="Burnett S.H."/>
            <person name="Grose J.H."/>
        </authorList>
    </citation>
    <scope>NUCLEOTIDE SEQUENCE [LARGE SCALE GENOMIC DNA]</scope>
    <source>
        <strain evidence="2 3">16</strain>
    </source>
</reference>
<feature type="compositionally biased region" description="Polar residues" evidence="1">
    <location>
        <begin position="1"/>
        <end position="10"/>
    </location>
</feature>
<accession>A0A0P6VGL5</accession>
<name>A0A0P6VGL5_9HYPH</name>
<dbReference type="STRING" id="665126.ABB55_02100"/>
<feature type="compositionally biased region" description="Low complexity" evidence="1">
    <location>
        <begin position="17"/>
        <end position="31"/>
    </location>
</feature>
<dbReference type="Proteomes" id="UP000048984">
    <property type="component" value="Unassembled WGS sequence"/>
</dbReference>
<evidence type="ECO:0000313" key="2">
    <source>
        <dbReference type="EMBL" id="KPL51157.1"/>
    </source>
</evidence>
<comment type="caution">
    <text evidence="2">The sequence shown here is derived from an EMBL/GenBank/DDBJ whole genome shotgun (WGS) entry which is preliminary data.</text>
</comment>